<keyword evidence="2" id="KW-0312">Gluconeogenesis</keyword>
<comment type="subunit">
    <text evidence="2">Homodimer.</text>
</comment>
<evidence type="ECO:0000313" key="3">
    <source>
        <dbReference type="EMBL" id="KKQ08075.1"/>
    </source>
</evidence>
<protein>
    <recommendedName>
        <fullName evidence="2">Triosephosphate isomerase</fullName>
        <ecNumber evidence="2">5.3.1.1</ecNumber>
    </recommendedName>
</protein>
<dbReference type="GO" id="GO:0006096">
    <property type="term" value="P:glycolytic process"/>
    <property type="evidence" value="ECO:0007669"/>
    <property type="project" value="UniProtKB-UniPathway"/>
</dbReference>
<dbReference type="GO" id="GO:0019563">
    <property type="term" value="P:glycerol catabolic process"/>
    <property type="evidence" value="ECO:0007669"/>
    <property type="project" value="TreeGrafter"/>
</dbReference>
<comment type="pathway">
    <text evidence="2">Carbohydrate biosynthesis; gluconeogenesis.</text>
</comment>
<keyword evidence="1 2" id="KW-0413">Isomerase</keyword>
<name>A0A0G0F3B7_9BACT</name>
<dbReference type="InterPro" id="IPR035990">
    <property type="entry name" value="TIM_sf"/>
</dbReference>
<dbReference type="Gene3D" id="3.20.20.70">
    <property type="entry name" value="Aldolase class I"/>
    <property type="match status" value="2"/>
</dbReference>
<dbReference type="UniPathway" id="UPA00109">
    <property type="reaction ID" value="UER00189"/>
</dbReference>
<sequence length="231" mass="25157">MKNIWIIANWKSNKNIAEALEWISLVGPKLPRKDNLPAGRQGLKVVVCPTFSVIEEVKKAIQVGNFPLMVGSQDLSPFDEGAYTGEEAAAILNDLVELSILGHSERRQNFGESDEMVERKTAQAIAANIIPLVCVQGQDIPIPSECNLVAYEPIFAIGTGNPDTPENAESVAKKIKEKVGQEIEILYGGSVNSENCKKFLEQEDISGFLIGKASLDGEEFVKIIDCANSLI</sequence>
<evidence type="ECO:0000256" key="1">
    <source>
        <dbReference type="ARBA" id="ARBA00023235"/>
    </source>
</evidence>
<comment type="catalytic activity">
    <reaction evidence="2">
        <text>D-glyceraldehyde 3-phosphate = dihydroxyacetone phosphate</text>
        <dbReference type="Rhea" id="RHEA:18585"/>
        <dbReference type="ChEBI" id="CHEBI:57642"/>
        <dbReference type="ChEBI" id="CHEBI:59776"/>
        <dbReference type="EC" id="5.3.1.1"/>
    </reaction>
</comment>
<dbReference type="InterPro" id="IPR000652">
    <property type="entry name" value="Triosephosphate_isomerase"/>
</dbReference>
<dbReference type="Proteomes" id="UP000034492">
    <property type="component" value="Unassembled WGS sequence"/>
</dbReference>
<comment type="caution">
    <text evidence="3">The sequence shown here is derived from an EMBL/GenBank/DDBJ whole genome shotgun (WGS) entry which is preliminary data.</text>
</comment>
<comment type="pathway">
    <text evidence="2">Carbohydrate degradation; glycolysis; D-glyceraldehyde 3-phosphate from glycerone phosphate: step 1/1.</text>
</comment>
<reference evidence="3 4" key="1">
    <citation type="journal article" date="2015" name="Nature">
        <title>rRNA introns, odd ribosomes, and small enigmatic genomes across a large radiation of phyla.</title>
        <authorList>
            <person name="Brown C.T."/>
            <person name="Hug L.A."/>
            <person name="Thomas B.C."/>
            <person name="Sharon I."/>
            <person name="Castelle C.J."/>
            <person name="Singh A."/>
            <person name="Wilkins M.J."/>
            <person name="Williams K.H."/>
            <person name="Banfield J.F."/>
        </authorList>
    </citation>
    <scope>NUCLEOTIDE SEQUENCE [LARGE SCALE GENOMIC DNA]</scope>
</reference>
<dbReference type="AlphaFoldDB" id="A0A0G0F3B7"/>
<proteinExistence type="inferred from homology"/>
<keyword evidence="2" id="KW-0324">Glycolysis</keyword>
<gene>
    <name evidence="3" type="ORF">US19_C0032G0019</name>
</gene>
<dbReference type="PATRIC" id="fig|1618426.3.peg.958"/>
<dbReference type="InterPro" id="IPR013785">
    <property type="entry name" value="Aldolase_TIM"/>
</dbReference>
<dbReference type="GO" id="GO:0006094">
    <property type="term" value="P:gluconeogenesis"/>
    <property type="evidence" value="ECO:0007669"/>
    <property type="project" value="UniProtKB-UniPathway"/>
</dbReference>
<dbReference type="GO" id="GO:0004807">
    <property type="term" value="F:triose-phosphate isomerase activity"/>
    <property type="evidence" value="ECO:0007669"/>
    <property type="project" value="UniProtKB-EC"/>
</dbReference>
<keyword evidence="2" id="KW-0963">Cytoplasm</keyword>
<dbReference type="GO" id="GO:0046166">
    <property type="term" value="P:glyceraldehyde-3-phosphate biosynthetic process"/>
    <property type="evidence" value="ECO:0007669"/>
    <property type="project" value="TreeGrafter"/>
</dbReference>
<dbReference type="SUPFAM" id="SSF51351">
    <property type="entry name" value="Triosephosphate isomerase (TIM)"/>
    <property type="match status" value="1"/>
</dbReference>
<dbReference type="Pfam" id="PF00121">
    <property type="entry name" value="TIM"/>
    <property type="match status" value="2"/>
</dbReference>
<accession>A0A0G0F3B7</accession>
<dbReference type="PANTHER" id="PTHR21139:SF2">
    <property type="entry name" value="TRIOSEPHOSPHATE ISOMERASE"/>
    <property type="match status" value="1"/>
</dbReference>
<dbReference type="CDD" id="cd00311">
    <property type="entry name" value="TIM"/>
    <property type="match status" value="1"/>
</dbReference>
<dbReference type="PROSITE" id="PS51440">
    <property type="entry name" value="TIM_2"/>
    <property type="match status" value="1"/>
</dbReference>
<evidence type="ECO:0000313" key="4">
    <source>
        <dbReference type="Proteomes" id="UP000034492"/>
    </source>
</evidence>
<dbReference type="UniPathway" id="UPA00138"/>
<dbReference type="GO" id="GO:0005829">
    <property type="term" value="C:cytosol"/>
    <property type="evidence" value="ECO:0007669"/>
    <property type="project" value="TreeGrafter"/>
</dbReference>
<comment type="similarity">
    <text evidence="2">Belongs to the triosephosphate isomerase family.</text>
</comment>
<dbReference type="EMBL" id="LBSA01000032">
    <property type="protein sequence ID" value="KKQ08075.1"/>
    <property type="molecule type" value="Genomic_DNA"/>
</dbReference>
<organism evidence="3 4">
    <name type="scientific">Candidatus Daviesbacteria bacterium GW2011_GWB1_36_5</name>
    <dbReference type="NCBI Taxonomy" id="1618426"/>
    <lineage>
        <taxon>Bacteria</taxon>
        <taxon>Candidatus Daviesiibacteriota</taxon>
    </lineage>
</organism>
<comment type="subcellular location">
    <subcellularLocation>
        <location evidence="2">Cytoplasm</location>
    </subcellularLocation>
</comment>
<evidence type="ECO:0000256" key="2">
    <source>
        <dbReference type="RuleBase" id="RU363013"/>
    </source>
</evidence>
<dbReference type="EC" id="5.3.1.1" evidence="2"/>
<dbReference type="PANTHER" id="PTHR21139">
    <property type="entry name" value="TRIOSEPHOSPHATE ISOMERASE"/>
    <property type="match status" value="1"/>
</dbReference>